<reference evidence="3 4" key="1">
    <citation type="submission" date="2019-02" db="EMBL/GenBank/DDBJ databases">
        <title>Genome sequencing of the rare red list fungi Hericium alpestre (H. flagellum).</title>
        <authorList>
            <person name="Buettner E."/>
            <person name="Kellner H."/>
        </authorList>
    </citation>
    <scope>NUCLEOTIDE SEQUENCE [LARGE SCALE GENOMIC DNA]</scope>
    <source>
        <strain evidence="3 4">DSM 108284</strain>
    </source>
</reference>
<accession>A0A4Y9ZJN6</accession>
<dbReference type="Proteomes" id="UP000298061">
    <property type="component" value="Unassembled WGS sequence"/>
</dbReference>
<keyword evidence="2" id="KW-0472">Membrane</keyword>
<proteinExistence type="predicted"/>
<evidence type="ECO:0000256" key="1">
    <source>
        <dbReference type="SAM" id="MobiDB-lite"/>
    </source>
</evidence>
<dbReference type="EMBL" id="SFCI01002330">
    <property type="protein sequence ID" value="TFY74061.1"/>
    <property type="molecule type" value="Genomic_DNA"/>
</dbReference>
<sequence length="91" mass="9897">MPPGARVHPIPDRHPLDLDLDPTLVISAFILCLALAKRGLELYFVLTTSRRNEMPSYKKSSGAPPADTAAKKSGAGVQVRLVRTIAQTREC</sequence>
<comment type="caution">
    <text evidence="3">The sequence shown here is derived from an EMBL/GenBank/DDBJ whole genome shotgun (WGS) entry which is preliminary data.</text>
</comment>
<keyword evidence="4" id="KW-1185">Reference proteome</keyword>
<organism evidence="3 4">
    <name type="scientific">Hericium alpestre</name>
    <dbReference type="NCBI Taxonomy" id="135208"/>
    <lineage>
        <taxon>Eukaryota</taxon>
        <taxon>Fungi</taxon>
        <taxon>Dikarya</taxon>
        <taxon>Basidiomycota</taxon>
        <taxon>Agaricomycotina</taxon>
        <taxon>Agaricomycetes</taxon>
        <taxon>Russulales</taxon>
        <taxon>Hericiaceae</taxon>
        <taxon>Hericium</taxon>
    </lineage>
</organism>
<gene>
    <name evidence="3" type="ORF">EWM64_g9951</name>
</gene>
<evidence type="ECO:0000313" key="4">
    <source>
        <dbReference type="Proteomes" id="UP000298061"/>
    </source>
</evidence>
<dbReference type="AlphaFoldDB" id="A0A4Y9ZJN6"/>
<evidence type="ECO:0000313" key="3">
    <source>
        <dbReference type="EMBL" id="TFY74061.1"/>
    </source>
</evidence>
<name>A0A4Y9ZJN6_9AGAM</name>
<feature type="region of interest" description="Disordered" evidence="1">
    <location>
        <begin position="54"/>
        <end position="76"/>
    </location>
</feature>
<keyword evidence="2" id="KW-0812">Transmembrane</keyword>
<evidence type="ECO:0000256" key="2">
    <source>
        <dbReference type="SAM" id="Phobius"/>
    </source>
</evidence>
<keyword evidence="2" id="KW-1133">Transmembrane helix</keyword>
<feature type="transmembrane region" description="Helical" evidence="2">
    <location>
        <begin position="24"/>
        <end position="46"/>
    </location>
</feature>
<protein>
    <submittedName>
        <fullName evidence="3">Uncharacterized protein</fullName>
    </submittedName>
</protein>